<dbReference type="InterPro" id="IPR012337">
    <property type="entry name" value="RNaseH-like_sf"/>
</dbReference>
<comment type="caution">
    <text evidence="1">The sequence shown here is derived from an EMBL/GenBank/DDBJ whole genome shotgun (WGS) entry which is preliminary data.</text>
</comment>
<dbReference type="Gene3D" id="3.30.420.10">
    <property type="entry name" value="Ribonuclease H-like superfamily/Ribonuclease H"/>
    <property type="match status" value="2"/>
</dbReference>
<keyword evidence="2" id="KW-1185">Reference proteome</keyword>
<dbReference type="Proteomes" id="UP000676565">
    <property type="component" value="Unassembled WGS sequence"/>
</dbReference>
<evidence type="ECO:0000313" key="1">
    <source>
        <dbReference type="EMBL" id="MBP3957270.1"/>
    </source>
</evidence>
<protein>
    <submittedName>
        <fullName evidence="1">Uncharacterized protein</fullName>
    </submittedName>
</protein>
<dbReference type="EMBL" id="JAGKQQ010000001">
    <property type="protein sequence ID" value="MBP3957270.1"/>
    <property type="molecule type" value="Genomic_DNA"/>
</dbReference>
<gene>
    <name evidence="1" type="ORF">J8F10_18575</name>
</gene>
<dbReference type="InterPro" id="IPR036397">
    <property type="entry name" value="RNaseH_sf"/>
</dbReference>
<dbReference type="SUPFAM" id="SSF53098">
    <property type="entry name" value="Ribonuclease H-like"/>
    <property type="match status" value="1"/>
</dbReference>
<reference evidence="1 2" key="1">
    <citation type="submission" date="2021-04" db="EMBL/GenBank/DDBJ databases">
        <authorList>
            <person name="Ivanova A."/>
        </authorList>
    </citation>
    <scope>NUCLEOTIDE SEQUENCE [LARGE SCALE GENOMIC DNA]</scope>
    <source>
        <strain evidence="1 2">G18</strain>
    </source>
</reference>
<sequence length="313" mass="34603">MPWVVGIDEAGYGPNLGPLVQAAVALNLPDGDPAGWGTLKPVVRRAHEKPDGRLLIDDSKKVYTRGGLEALERGVWSIVGADPHTIHDFLWSSGDVPAWGEELLAESWFDGGASIPLHIDPGAEWEASEPVRTAINHQWCGDYRIVPAPRFNRMVDEYGSKGTILGRGLIELLTSLTDAVPADGQPIVFACDKQGGRNFYASILQEAFPDGWVVAERESAEESRYRIEHTPREISITFRPRADGDSVSVALASMLCKYLREVCMKQFNRFWATRVPSIAPTAGYPMDAKRFFTEIQPAMAKLGLTADQVWRKK</sequence>
<evidence type="ECO:0000313" key="2">
    <source>
        <dbReference type="Proteomes" id="UP000676565"/>
    </source>
</evidence>
<dbReference type="RefSeq" id="WP_210656169.1">
    <property type="nucleotide sequence ID" value="NZ_JAGKQQ010000001.1"/>
</dbReference>
<name>A0ABS5BUD7_9BACT</name>
<proteinExistence type="predicted"/>
<accession>A0ABS5BUD7</accession>
<organism evidence="1 2">
    <name type="scientific">Gemmata palustris</name>
    <dbReference type="NCBI Taxonomy" id="2822762"/>
    <lineage>
        <taxon>Bacteria</taxon>
        <taxon>Pseudomonadati</taxon>
        <taxon>Planctomycetota</taxon>
        <taxon>Planctomycetia</taxon>
        <taxon>Gemmatales</taxon>
        <taxon>Gemmataceae</taxon>
        <taxon>Gemmata</taxon>
    </lineage>
</organism>